<gene>
    <name evidence="5" type="ORF">EH243_11055</name>
</gene>
<dbReference type="Gene3D" id="1.10.10.60">
    <property type="entry name" value="Homeodomain-like"/>
    <property type="match status" value="2"/>
</dbReference>
<dbReference type="InterPro" id="IPR009057">
    <property type="entry name" value="Homeodomain-like_sf"/>
</dbReference>
<dbReference type="InterPro" id="IPR018060">
    <property type="entry name" value="HTH_AraC"/>
</dbReference>
<dbReference type="EMBL" id="RQXW01000008">
    <property type="protein sequence ID" value="RTE65794.1"/>
    <property type="molecule type" value="Genomic_DNA"/>
</dbReference>
<evidence type="ECO:0000259" key="4">
    <source>
        <dbReference type="PROSITE" id="PS01124"/>
    </source>
</evidence>
<dbReference type="OrthoDB" id="282744at2"/>
<dbReference type="InterPro" id="IPR018062">
    <property type="entry name" value="HTH_AraC-typ_CS"/>
</dbReference>
<dbReference type="AlphaFoldDB" id="A0A430KR19"/>
<organism evidence="5 6">
    <name type="scientific">Amphritea opalescens</name>
    <dbReference type="NCBI Taxonomy" id="2490544"/>
    <lineage>
        <taxon>Bacteria</taxon>
        <taxon>Pseudomonadati</taxon>
        <taxon>Pseudomonadota</taxon>
        <taxon>Gammaproteobacteria</taxon>
        <taxon>Oceanospirillales</taxon>
        <taxon>Oceanospirillaceae</taxon>
        <taxon>Amphritea</taxon>
    </lineage>
</organism>
<keyword evidence="6" id="KW-1185">Reference proteome</keyword>
<evidence type="ECO:0000256" key="2">
    <source>
        <dbReference type="ARBA" id="ARBA00023125"/>
    </source>
</evidence>
<keyword evidence="3" id="KW-0804">Transcription</keyword>
<dbReference type="RefSeq" id="WP_126158717.1">
    <property type="nucleotide sequence ID" value="NZ_RQXW01000008.1"/>
</dbReference>
<dbReference type="SMART" id="SM00342">
    <property type="entry name" value="HTH_ARAC"/>
    <property type="match status" value="1"/>
</dbReference>
<dbReference type="Gene3D" id="3.20.80.10">
    <property type="entry name" value="Regulatory factor, effector binding domain"/>
    <property type="match status" value="1"/>
</dbReference>
<dbReference type="Pfam" id="PF12833">
    <property type="entry name" value="HTH_18"/>
    <property type="match status" value="1"/>
</dbReference>
<dbReference type="Proteomes" id="UP000283087">
    <property type="component" value="Unassembled WGS sequence"/>
</dbReference>
<evidence type="ECO:0000313" key="5">
    <source>
        <dbReference type="EMBL" id="RTE65794.1"/>
    </source>
</evidence>
<name>A0A430KR19_9GAMM</name>
<dbReference type="InterPro" id="IPR050908">
    <property type="entry name" value="SmbC-like"/>
</dbReference>
<dbReference type="SUPFAM" id="SSF46689">
    <property type="entry name" value="Homeodomain-like"/>
    <property type="match status" value="2"/>
</dbReference>
<keyword evidence="2" id="KW-0238">DNA-binding</keyword>
<dbReference type="PRINTS" id="PR00032">
    <property type="entry name" value="HTHARAC"/>
</dbReference>
<dbReference type="GO" id="GO:0043565">
    <property type="term" value="F:sequence-specific DNA binding"/>
    <property type="evidence" value="ECO:0007669"/>
    <property type="project" value="InterPro"/>
</dbReference>
<protein>
    <submittedName>
        <fullName evidence="5">AraC family transcriptional regulator</fullName>
    </submittedName>
</protein>
<dbReference type="PANTHER" id="PTHR40055">
    <property type="entry name" value="TRANSCRIPTIONAL REGULATOR YGIV-RELATED"/>
    <property type="match status" value="1"/>
</dbReference>
<comment type="caution">
    <text evidence="5">The sequence shown here is derived from an EMBL/GenBank/DDBJ whole genome shotgun (WGS) entry which is preliminary data.</text>
</comment>
<dbReference type="InterPro" id="IPR010499">
    <property type="entry name" value="AraC_E-bd"/>
</dbReference>
<dbReference type="InterPro" id="IPR011256">
    <property type="entry name" value="Reg_factor_effector_dom_sf"/>
</dbReference>
<dbReference type="Pfam" id="PF06445">
    <property type="entry name" value="GyrI-like"/>
    <property type="match status" value="1"/>
</dbReference>
<feature type="domain" description="HTH araC/xylS-type" evidence="4">
    <location>
        <begin position="11"/>
        <end position="110"/>
    </location>
</feature>
<keyword evidence="1" id="KW-0805">Transcription regulation</keyword>
<dbReference type="SUPFAM" id="SSF55136">
    <property type="entry name" value="Probable bacterial effector-binding domain"/>
    <property type="match status" value="1"/>
</dbReference>
<dbReference type="SMART" id="SM00871">
    <property type="entry name" value="AraC_E_bind"/>
    <property type="match status" value="1"/>
</dbReference>
<dbReference type="InterPro" id="IPR029442">
    <property type="entry name" value="GyrI-like"/>
</dbReference>
<dbReference type="PROSITE" id="PS01124">
    <property type="entry name" value="HTH_ARAC_FAMILY_2"/>
    <property type="match status" value="1"/>
</dbReference>
<dbReference type="PROSITE" id="PS00041">
    <property type="entry name" value="HTH_ARAC_FAMILY_1"/>
    <property type="match status" value="1"/>
</dbReference>
<dbReference type="GO" id="GO:0003700">
    <property type="term" value="F:DNA-binding transcription factor activity"/>
    <property type="evidence" value="ECO:0007669"/>
    <property type="project" value="InterPro"/>
</dbReference>
<sequence length="289" mass="33384">MPSIQQRARINDVLHQIHRDLSAPLTGAGLARIAAYSEQHFHRLFKAVTGESLHRYVRRVRLEHAANLLMFEPSTTVRDIAFKCGYSSLASFTRVFREQFDVTPGRWRQQEQFRREPYLSDPEIAAGAQRIATLALPQPDLIELPDQPVAYVRHLGYNRSIRSAWQVLQAWALAEQRSFVHQIGLHHSNPAWTPLDRCRYVACLRIDSPVSRRGMVNSMLIPGGLHARFKFSGQYGELLPWINRLQDEWLASSGLKTGGSPAFTEYQRNQFIDPLERFELYYYQPVSFY</sequence>
<dbReference type="PANTHER" id="PTHR40055:SF1">
    <property type="entry name" value="TRANSCRIPTIONAL REGULATOR YGIV-RELATED"/>
    <property type="match status" value="1"/>
</dbReference>
<evidence type="ECO:0000256" key="3">
    <source>
        <dbReference type="ARBA" id="ARBA00023163"/>
    </source>
</evidence>
<reference evidence="5 6" key="1">
    <citation type="submission" date="2018-11" db="EMBL/GenBank/DDBJ databases">
        <title>The draft genome sequence of Amphritea opalescens ANRC-JH13T.</title>
        <authorList>
            <person name="Fang Z."/>
            <person name="Zhang Y."/>
            <person name="Han X."/>
        </authorList>
    </citation>
    <scope>NUCLEOTIDE SEQUENCE [LARGE SCALE GENOMIC DNA]</scope>
    <source>
        <strain evidence="5 6">ANRC-JH13</strain>
    </source>
</reference>
<accession>A0A430KR19</accession>
<proteinExistence type="predicted"/>
<evidence type="ECO:0000313" key="6">
    <source>
        <dbReference type="Proteomes" id="UP000283087"/>
    </source>
</evidence>
<evidence type="ECO:0000256" key="1">
    <source>
        <dbReference type="ARBA" id="ARBA00023015"/>
    </source>
</evidence>
<dbReference type="InterPro" id="IPR020449">
    <property type="entry name" value="Tscrpt_reg_AraC-type_HTH"/>
</dbReference>